<gene>
    <name evidence="2" type="ORF">ABE587_10755</name>
</gene>
<reference evidence="2 3" key="1">
    <citation type="submission" date="2024-04" db="EMBL/GenBank/DDBJ databases">
        <title>WGS of bacteria from Torrens River.</title>
        <authorList>
            <person name="Wyrsch E.R."/>
            <person name="Drigo B."/>
        </authorList>
    </citation>
    <scope>NUCLEOTIDE SEQUENCE [LARGE SCALE GENOMIC DNA]</scope>
    <source>
        <strain evidence="2 3">TWI153</strain>
    </source>
</reference>
<keyword evidence="3" id="KW-1185">Reference proteome</keyword>
<evidence type="ECO:0000313" key="3">
    <source>
        <dbReference type="Proteomes" id="UP001400166"/>
    </source>
</evidence>
<dbReference type="EMBL" id="JBDJOF010000018">
    <property type="protein sequence ID" value="MEN5390297.1"/>
    <property type="molecule type" value="Genomic_DNA"/>
</dbReference>
<proteinExistence type="predicted"/>
<evidence type="ECO:0000313" key="2">
    <source>
        <dbReference type="EMBL" id="MEN5390297.1"/>
    </source>
</evidence>
<feature type="region of interest" description="Disordered" evidence="1">
    <location>
        <begin position="311"/>
        <end position="365"/>
    </location>
</feature>
<feature type="compositionally biased region" description="Basic residues" evidence="1">
    <location>
        <begin position="356"/>
        <end position="365"/>
    </location>
</feature>
<feature type="compositionally biased region" description="Basic and acidic residues" evidence="1">
    <location>
        <begin position="331"/>
        <end position="355"/>
    </location>
</feature>
<evidence type="ECO:0000256" key="1">
    <source>
        <dbReference type="SAM" id="MobiDB-lite"/>
    </source>
</evidence>
<name>A0ABV0C8J7_9GAMM</name>
<feature type="compositionally biased region" description="Basic and acidic residues" evidence="1">
    <location>
        <begin position="311"/>
        <end position="324"/>
    </location>
</feature>
<dbReference type="RefSeq" id="WP_346469747.1">
    <property type="nucleotide sequence ID" value="NZ_JBDJOF010000018.1"/>
</dbReference>
<accession>A0ABV0C8J7</accession>
<dbReference type="Proteomes" id="UP001400166">
    <property type="component" value="Unassembled WGS sequence"/>
</dbReference>
<protein>
    <submittedName>
        <fullName evidence="2">Uncharacterized protein</fullName>
    </submittedName>
</protein>
<sequence>MSMEGYRRAQKLAAAKKFGADAVATEQMVQAREWLAPSDFDEEPDFARSAHLSYRYMNPYQRTQSFYEAYRKHYLVRFRRRKGRDPQAFPNGIHGLEAGDFTSIWRARQRADAMGVPYERYVIELMLDADASGTRQLPRPNQLCADSKLPMLVERLEEKRAEGLFDPFAEDFDPRFYAANFVGDQQQLDALTWMEEQIANAGIARRPVLLNRFMCVEQLISDEDATRRFGQELVDEAKAHRGGYTSRAPVVLDAPVPSDPACFGMRTEGHAVCSQCPVAQRCAEFCAGVEAGVQGRFGVLDVPKERKRIAANERKRRQRERERNGAAMTDQELRRVLKEAGDPWVIQRREKDKQRRDGKKRKSQA</sequence>
<comment type="caution">
    <text evidence="2">The sequence shown here is derived from an EMBL/GenBank/DDBJ whole genome shotgun (WGS) entry which is preliminary data.</text>
</comment>
<organism evidence="2 3">
    <name type="scientific">Stenotrophomonas hibiscicola</name>
    <dbReference type="NCBI Taxonomy" id="86189"/>
    <lineage>
        <taxon>Bacteria</taxon>
        <taxon>Pseudomonadati</taxon>
        <taxon>Pseudomonadota</taxon>
        <taxon>Gammaproteobacteria</taxon>
        <taxon>Lysobacterales</taxon>
        <taxon>Lysobacteraceae</taxon>
        <taxon>Stenotrophomonas</taxon>
        <taxon>Stenotrophomonas maltophilia group</taxon>
    </lineage>
</organism>